<feature type="domain" description="FAD-binding PCMH-type" evidence="13">
    <location>
        <begin position="149"/>
        <end position="331"/>
    </location>
</feature>
<feature type="region of interest" description="Disordered" evidence="11">
    <location>
        <begin position="567"/>
        <end position="600"/>
    </location>
</feature>
<dbReference type="InterPro" id="IPR016169">
    <property type="entry name" value="FAD-bd_PCMH_sub2"/>
</dbReference>
<dbReference type="InterPro" id="IPR036318">
    <property type="entry name" value="FAD-bd_PCMH-like_sf"/>
</dbReference>
<comment type="caution">
    <text evidence="14">The sequence shown here is derived from an EMBL/GenBank/DDBJ whole genome shotgun (WGS) entry which is preliminary data.</text>
</comment>
<dbReference type="GO" id="GO:1903457">
    <property type="term" value="P:lactate catabolic process"/>
    <property type="evidence" value="ECO:0007669"/>
    <property type="project" value="TreeGrafter"/>
</dbReference>
<dbReference type="InterPro" id="IPR016166">
    <property type="entry name" value="FAD-bd_PCMH"/>
</dbReference>
<dbReference type="SUPFAM" id="SSF55103">
    <property type="entry name" value="FAD-linked oxidases, C-terminal domain"/>
    <property type="match status" value="1"/>
</dbReference>
<gene>
    <name evidence="14" type="ORF">EV702DRAFT_1205085</name>
</gene>
<evidence type="ECO:0000256" key="5">
    <source>
        <dbReference type="ARBA" id="ARBA00022827"/>
    </source>
</evidence>
<dbReference type="Gene3D" id="1.10.45.10">
    <property type="entry name" value="Vanillyl-alcohol Oxidase, Chain A, domain 4"/>
    <property type="match status" value="1"/>
</dbReference>
<feature type="transmembrane region" description="Helical" evidence="12">
    <location>
        <begin position="60"/>
        <end position="80"/>
    </location>
</feature>
<feature type="compositionally biased region" description="Polar residues" evidence="11">
    <location>
        <begin position="578"/>
        <end position="600"/>
    </location>
</feature>
<dbReference type="EC" id="1.1.2.4" evidence="9"/>
<comment type="subcellular location">
    <subcellularLocation>
        <location evidence="2">Mitochondrion</location>
    </subcellularLocation>
</comment>
<dbReference type="GO" id="GO:0005739">
    <property type="term" value="C:mitochondrion"/>
    <property type="evidence" value="ECO:0007669"/>
    <property type="project" value="UniProtKB-SubCell"/>
</dbReference>
<evidence type="ECO:0000256" key="3">
    <source>
        <dbReference type="ARBA" id="ARBA00008000"/>
    </source>
</evidence>
<dbReference type="GO" id="GO:0071949">
    <property type="term" value="F:FAD binding"/>
    <property type="evidence" value="ECO:0007669"/>
    <property type="project" value="InterPro"/>
</dbReference>
<dbReference type="GO" id="GO:0008720">
    <property type="term" value="F:D-lactate dehydrogenase (NAD+) activity"/>
    <property type="evidence" value="ECO:0007669"/>
    <property type="project" value="TreeGrafter"/>
</dbReference>
<evidence type="ECO:0000259" key="13">
    <source>
        <dbReference type="PROSITE" id="PS51387"/>
    </source>
</evidence>
<dbReference type="PROSITE" id="PS51387">
    <property type="entry name" value="FAD_PCMH"/>
    <property type="match status" value="1"/>
</dbReference>
<evidence type="ECO:0000256" key="12">
    <source>
        <dbReference type="SAM" id="Phobius"/>
    </source>
</evidence>
<dbReference type="GO" id="GO:0004458">
    <property type="term" value="F:D-lactate dehydrogenase (cytochrome) activity"/>
    <property type="evidence" value="ECO:0007669"/>
    <property type="project" value="UniProtKB-EC"/>
</dbReference>
<evidence type="ECO:0000256" key="8">
    <source>
        <dbReference type="ARBA" id="ARBA00023128"/>
    </source>
</evidence>
<organism evidence="14 15">
    <name type="scientific">Suillus placidus</name>
    <dbReference type="NCBI Taxonomy" id="48579"/>
    <lineage>
        <taxon>Eukaryota</taxon>
        <taxon>Fungi</taxon>
        <taxon>Dikarya</taxon>
        <taxon>Basidiomycota</taxon>
        <taxon>Agaricomycotina</taxon>
        <taxon>Agaricomycetes</taxon>
        <taxon>Agaricomycetidae</taxon>
        <taxon>Boletales</taxon>
        <taxon>Suillineae</taxon>
        <taxon>Suillaceae</taxon>
        <taxon>Suillus</taxon>
    </lineage>
</organism>
<dbReference type="FunFam" id="3.30.465.10:FF:000014">
    <property type="entry name" value="D-lactate dehydrogenase (Cytochrome), putative"/>
    <property type="match status" value="1"/>
</dbReference>
<dbReference type="Gene3D" id="3.30.465.10">
    <property type="match status" value="1"/>
</dbReference>
<evidence type="ECO:0000256" key="2">
    <source>
        <dbReference type="ARBA" id="ARBA00004173"/>
    </source>
</evidence>
<evidence type="ECO:0000256" key="9">
    <source>
        <dbReference type="ARBA" id="ARBA00038897"/>
    </source>
</evidence>
<dbReference type="PANTHER" id="PTHR11748:SF111">
    <property type="entry name" value="D-LACTATE DEHYDROGENASE, MITOCHONDRIAL-RELATED"/>
    <property type="match status" value="1"/>
</dbReference>
<keyword evidence="12" id="KW-0812">Transmembrane</keyword>
<dbReference type="Proteomes" id="UP000714275">
    <property type="component" value="Unassembled WGS sequence"/>
</dbReference>
<dbReference type="EMBL" id="JABBWD010000129">
    <property type="protein sequence ID" value="KAG1764274.1"/>
    <property type="molecule type" value="Genomic_DNA"/>
</dbReference>
<dbReference type="PANTHER" id="PTHR11748">
    <property type="entry name" value="D-LACTATE DEHYDROGENASE"/>
    <property type="match status" value="1"/>
</dbReference>
<keyword evidence="12" id="KW-1133">Transmembrane helix</keyword>
<keyword evidence="5" id="KW-0274">FAD</keyword>
<reference evidence="14" key="1">
    <citation type="journal article" date="2020" name="New Phytol.">
        <title>Comparative genomics reveals dynamic genome evolution in host specialist ectomycorrhizal fungi.</title>
        <authorList>
            <person name="Lofgren L.A."/>
            <person name="Nguyen N.H."/>
            <person name="Vilgalys R."/>
            <person name="Ruytinx J."/>
            <person name="Liao H.L."/>
            <person name="Branco S."/>
            <person name="Kuo A."/>
            <person name="LaButti K."/>
            <person name="Lipzen A."/>
            <person name="Andreopoulos W."/>
            <person name="Pangilinan J."/>
            <person name="Riley R."/>
            <person name="Hundley H."/>
            <person name="Na H."/>
            <person name="Barry K."/>
            <person name="Grigoriev I.V."/>
            <person name="Stajich J.E."/>
            <person name="Kennedy P.G."/>
        </authorList>
    </citation>
    <scope>NUCLEOTIDE SEQUENCE</scope>
    <source>
        <strain evidence="14">DOB743</strain>
    </source>
</reference>
<proteinExistence type="inferred from homology"/>
<evidence type="ECO:0000256" key="10">
    <source>
        <dbReference type="ARBA" id="ARBA00051436"/>
    </source>
</evidence>
<evidence type="ECO:0000313" key="14">
    <source>
        <dbReference type="EMBL" id="KAG1764274.1"/>
    </source>
</evidence>
<dbReference type="Pfam" id="PF01565">
    <property type="entry name" value="FAD_binding_4"/>
    <property type="match status" value="1"/>
</dbReference>
<keyword evidence="6" id="KW-0809">Transit peptide</keyword>
<dbReference type="FunFam" id="1.10.45.10:FF:000001">
    <property type="entry name" value="D-lactate dehydrogenase mitochondrial"/>
    <property type="match status" value="1"/>
</dbReference>
<dbReference type="OrthoDB" id="7786253at2759"/>
<dbReference type="Gene3D" id="3.30.70.2740">
    <property type="match status" value="1"/>
</dbReference>
<evidence type="ECO:0000256" key="1">
    <source>
        <dbReference type="ARBA" id="ARBA00001974"/>
    </source>
</evidence>
<keyword evidence="7" id="KW-0560">Oxidoreductase</keyword>
<dbReference type="FunFam" id="3.30.70.2740:FF:000001">
    <property type="entry name" value="D-lactate dehydrogenase mitochondrial"/>
    <property type="match status" value="1"/>
</dbReference>
<evidence type="ECO:0000256" key="11">
    <source>
        <dbReference type="SAM" id="MobiDB-lite"/>
    </source>
</evidence>
<dbReference type="SUPFAM" id="SSF56176">
    <property type="entry name" value="FAD-binding/transporter-associated domain-like"/>
    <property type="match status" value="1"/>
</dbReference>
<dbReference type="InterPro" id="IPR006094">
    <property type="entry name" value="Oxid_FAD_bind_N"/>
</dbReference>
<dbReference type="InterPro" id="IPR016164">
    <property type="entry name" value="FAD-linked_Oxase-like_C"/>
</dbReference>
<keyword evidence="8" id="KW-0496">Mitochondrion</keyword>
<keyword evidence="12" id="KW-0472">Membrane</keyword>
<name>A0A9P6ZGV5_9AGAM</name>
<accession>A0A9P6ZGV5</accession>
<evidence type="ECO:0000313" key="15">
    <source>
        <dbReference type="Proteomes" id="UP000714275"/>
    </source>
</evidence>
<evidence type="ECO:0000256" key="7">
    <source>
        <dbReference type="ARBA" id="ARBA00023002"/>
    </source>
</evidence>
<dbReference type="InterPro" id="IPR016171">
    <property type="entry name" value="Vanillyl_alc_oxidase_C-sub2"/>
</dbReference>
<protein>
    <recommendedName>
        <fullName evidence="9">D-lactate dehydrogenase (cytochrome)</fullName>
        <ecNumber evidence="9">1.1.2.4</ecNumber>
    </recommendedName>
</protein>
<sequence length="600" mass="64280">MTFTITRFVSLGLSAGTSKASLRFFSPASPRCINTHPFSRPIRTPPRRLYSTTTIRTAKFFGSAVAGVVIAGGASLFFALEPSRDTGSPNPTVEAVVKVIPTAPQTGSEPIRNFAKALEDLQAEFPESSIVSTDPGELYAYAQSAYSQFVGSPHTIVVHVRSTEDVVKVVKISNRYLVPIVPYSGGTSLEGNLSAPASGSICVDLSALDKIISINESDADVVCQAGVTWNNLNETLKEKGIPLFFPLDPGRDATIGGMISTGCSGTNAVKYGTARGEWILNATVVLPSGEVIKTRQRARKSSAGFDVTKLFIGAEGTLGIITEATLRLAPVLPSTVAVAQFLDIRQATNAVCDILNHGAALQCVEIIDELTIKVLNQFGTSARKWPEKVTLFFKFQGSDDAIQETSRYVESAIAKHGATDYQLASNEQESEDIWQDRRNALFACLAYRPGCKGWITDVCVPVSRLPDLISAAKKDFEELGLVAPIAGHVGDGNFHALVLYADDAELALVREAVGRINRKAIELEGTCTGEHGVGTGKRNYLLTELGEGTVTLMRTIKQTMDPHNLFNPGKLYPDVSPPSDTNALTEGHAISNTKPASSKS</sequence>
<dbReference type="InterPro" id="IPR004113">
    <property type="entry name" value="FAD-bd_oxidored_4_C"/>
</dbReference>
<dbReference type="AlphaFoldDB" id="A0A9P6ZGV5"/>
<keyword evidence="15" id="KW-1185">Reference proteome</keyword>
<evidence type="ECO:0000256" key="6">
    <source>
        <dbReference type="ARBA" id="ARBA00022946"/>
    </source>
</evidence>
<dbReference type="Pfam" id="PF02913">
    <property type="entry name" value="FAD-oxidase_C"/>
    <property type="match status" value="1"/>
</dbReference>
<comment type="similarity">
    <text evidence="3">Belongs to the FAD-binding oxidoreductase/transferase type 4 family.</text>
</comment>
<comment type="cofactor">
    <cofactor evidence="1">
        <name>FAD</name>
        <dbReference type="ChEBI" id="CHEBI:57692"/>
    </cofactor>
</comment>
<keyword evidence="4" id="KW-0285">Flavoprotein</keyword>
<comment type="catalytic activity">
    <reaction evidence="10">
        <text>(R)-lactate + 2 Fe(III)-[cytochrome c] = 2 Fe(II)-[cytochrome c] + pyruvate + 2 H(+)</text>
        <dbReference type="Rhea" id="RHEA:13521"/>
        <dbReference type="Rhea" id="RHEA-COMP:10350"/>
        <dbReference type="Rhea" id="RHEA-COMP:14399"/>
        <dbReference type="ChEBI" id="CHEBI:15361"/>
        <dbReference type="ChEBI" id="CHEBI:15378"/>
        <dbReference type="ChEBI" id="CHEBI:16004"/>
        <dbReference type="ChEBI" id="CHEBI:29033"/>
        <dbReference type="ChEBI" id="CHEBI:29034"/>
        <dbReference type="EC" id="1.1.2.4"/>
    </reaction>
</comment>
<evidence type="ECO:0000256" key="4">
    <source>
        <dbReference type="ARBA" id="ARBA00022630"/>
    </source>
</evidence>